<gene>
    <name evidence="6" type="ordered locus">Rfer_3332</name>
</gene>
<evidence type="ECO:0000259" key="5">
    <source>
        <dbReference type="SMART" id="SM00965"/>
    </source>
</evidence>
<dbReference type="STRING" id="338969.Rfer_3332"/>
<dbReference type="GO" id="GO:0009306">
    <property type="term" value="P:protein secretion"/>
    <property type="evidence" value="ECO:0007669"/>
    <property type="project" value="InterPro"/>
</dbReference>
<dbReference type="Gene3D" id="3.30.1370.130">
    <property type="match status" value="1"/>
</dbReference>
<dbReference type="PANTHER" id="PTHR30332:SF17">
    <property type="entry name" value="TYPE IV PILIATION SYSTEM PROTEIN DR_0774-RELATED"/>
    <property type="match status" value="1"/>
</dbReference>
<dbReference type="AlphaFoldDB" id="Q21T62"/>
<dbReference type="GO" id="GO:0019867">
    <property type="term" value="C:outer membrane"/>
    <property type="evidence" value="ECO:0007669"/>
    <property type="project" value="InterPro"/>
</dbReference>
<dbReference type="SMART" id="SM00965">
    <property type="entry name" value="STN"/>
    <property type="match status" value="1"/>
</dbReference>
<dbReference type="PRINTS" id="PR00811">
    <property type="entry name" value="BCTERIALGSPD"/>
</dbReference>
<evidence type="ECO:0000256" key="4">
    <source>
        <dbReference type="SAM" id="MobiDB-lite"/>
    </source>
</evidence>
<reference evidence="7" key="1">
    <citation type="submission" date="2006-02" db="EMBL/GenBank/DDBJ databases">
        <title>Complete sequence of chromosome of Rhodoferax ferrireducens DSM 15236.</title>
        <authorList>
            <person name="Copeland A."/>
            <person name="Lucas S."/>
            <person name="Lapidus A."/>
            <person name="Barry K."/>
            <person name="Detter J.C."/>
            <person name="Glavina del Rio T."/>
            <person name="Hammon N."/>
            <person name="Israni S."/>
            <person name="Pitluck S."/>
            <person name="Brettin T."/>
            <person name="Bruce D."/>
            <person name="Han C."/>
            <person name="Tapia R."/>
            <person name="Gilna P."/>
            <person name="Kiss H."/>
            <person name="Schmutz J."/>
            <person name="Larimer F."/>
            <person name="Land M."/>
            <person name="Kyrpides N."/>
            <person name="Ivanova N."/>
            <person name="Richardson P."/>
        </authorList>
    </citation>
    <scope>NUCLEOTIDE SEQUENCE [LARGE SCALE GENOMIC DNA]</scope>
    <source>
        <strain evidence="7">ATCC BAA-621 / DSM 15236 / T118</strain>
    </source>
</reference>
<proteinExistence type="predicted"/>
<keyword evidence="2" id="KW-0472">Membrane</keyword>
<evidence type="ECO:0000313" key="6">
    <source>
        <dbReference type="EMBL" id="ABD71041.1"/>
    </source>
</evidence>
<feature type="compositionally biased region" description="Low complexity" evidence="4">
    <location>
        <begin position="201"/>
        <end position="222"/>
    </location>
</feature>
<dbReference type="Pfam" id="PF07655">
    <property type="entry name" value="Secretin_N_2"/>
    <property type="match status" value="1"/>
</dbReference>
<dbReference type="Pfam" id="PF00263">
    <property type="entry name" value="Secretin"/>
    <property type="match status" value="1"/>
</dbReference>
<feature type="region of interest" description="Disordered" evidence="4">
    <location>
        <begin position="188"/>
        <end position="230"/>
    </location>
</feature>
<dbReference type="GO" id="GO:0009297">
    <property type="term" value="P:pilus assembly"/>
    <property type="evidence" value="ECO:0007669"/>
    <property type="project" value="InterPro"/>
</dbReference>
<dbReference type="EMBL" id="CP000267">
    <property type="protein sequence ID" value="ABD71041.1"/>
    <property type="molecule type" value="Genomic_DNA"/>
</dbReference>
<evidence type="ECO:0000256" key="3">
    <source>
        <dbReference type="ARBA" id="ARBA00023237"/>
    </source>
</evidence>
<keyword evidence="3" id="KW-0998">Cell outer membrane</keyword>
<dbReference type="GO" id="GO:0015627">
    <property type="term" value="C:type II protein secretion system complex"/>
    <property type="evidence" value="ECO:0007669"/>
    <property type="project" value="TreeGrafter"/>
</dbReference>
<feature type="domain" description="Secretin/TonB short N-terminal" evidence="5">
    <location>
        <begin position="122"/>
        <end position="170"/>
    </location>
</feature>
<organism evidence="6 7">
    <name type="scientific">Albidiferax ferrireducens (strain ATCC BAA-621 / DSM 15236 / T118)</name>
    <name type="common">Rhodoferax ferrireducens</name>
    <dbReference type="NCBI Taxonomy" id="338969"/>
    <lineage>
        <taxon>Bacteria</taxon>
        <taxon>Pseudomonadati</taxon>
        <taxon>Pseudomonadota</taxon>
        <taxon>Betaproteobacteria</taxon>
        <taxon>Burkholderiales</taxon>
        <taxon>Comamonadaceae</taxon>
        <taxon>Rhodoferax</taxon>
    </lineage>
</organism>
<dbReference type="InterPro" id="IPR001775">
    <property type="entry name" value="GspD/PilQ"/>
</dbReference>
<dbReference type="KEGG" id="rfr:Rfer_3332"/>
<evidence type="ECO:0000256" key="2">
    <source>
        <dbReference type="ARBA" id="ARBA00023136"/>
    </source>
</evidence>
<dbReference type="Proteomes" id="UP000008332">
    <property type="component" value="Chromosome"/>
</dbReference>
<dbReference type="eggNOG" id="COG1450">
    <property type="taxonomic scope" value="Bacteria"/>
</dbReference>
<keyword evidence="7" id="KW-1185">Reference proteome</keyword>
<name>Q21T62_ALBFT</name>
<dbReference type="HOGENOM" id="CLU_006756_3_1_4"/>
<dbReference type="PANTHER" id="PTHR30332">
    <property type="entry name" value="PROBABLE GENERAL SECRETION PATHWAY PROTEIN D"/>
    <property type="match status" value="1"/>
</dbReference>
<dbReference type="InterPro" id="IPR050810">
    <property type="entry name" value="Bact_Secretion_Sys_Channel"/>
</dbReference>
<dbReference type="InterPro" id="IPR011514">
    <property type="entry name" value="Secretin_N_2"/>
</dbReference>
<dbReference type="InterPro" id="IPR004846">
    <property type="entry name" value="T2SS/T3SS_dom"/>
</dbReference>
<protein>
    <submittedName>
        <fullName evidence="6">Type II and III secretion system protein</fullName>
    </submittedName>
</protein>
<evidence type="ECO:0000313" key="7">
    <source>
        <dbReference type="Proteomes" id="UP000008332"/>
    </source>
</evidence>
<dbReference type="InterPro" id="IPR011662">
    <property type="entry name" value="Secretin/TonB_short_N"/>
</dbReference>
<sequence length="614" mass="64313">MTRKTDTMMTIFQPTRLGHAVWSPAGALPGLCLAMGVTLLAGCAAERPLRTPDVGEAIRADLAVGEAARPAKPVLVPSRISDALAEPAPPAVAARPEPKLDLLVNNAPAREVFLAIVADTRYSMMMHPDVAGTLSVTLRGVTVPEALEAIRDVYGYDFKMEGRRITVYGPTLQTRIFTINYPHSQRVGNSDLRVSPGAALQSSSTGGTSSGATQPTSSSQQGEGSRVTTTSKTDFWAELTEAVKGLVGAGPGRSVVISPQAGIMAVHAMPDELRQVDKFLKAAQIAVERQVMLEAKIVEVELRDGYQSGIDWSALKNGGGSTGAMGVIGGNTSATTSSNTLVRGVQSNLPGFSAGSALLADGISLPAAGAGLFGLAFATDGFQAVLGFLETQGDVQILSSPRIATLNNQKAVLKVGAEDFFVTNVSGGTTSSVTTGSTATLTMPSITLTPFFSGISLDVTPQIDEGTKIMLHVHPSVTTVSERAKQIDLGSAGNYVLPLASSSMNETDTLVRIQDGNIVAIGGLMQIESNRKSSGLPGTSDVPLFSTLFGNHANTGRKKEVVVLIKPTIIRTAQDWEAQTRRTRAALDDIDSVRARVIRIDGTVQEGAPRTPAQ</sequence>
<evidence type="ECO:0000256" key="1">
    <source>
        <dbReference type="ARBA" id="ARBA00022448"/>
    </source>
</evidence>
<accession>Q21T62</accession>
<keyword evidence="1" id="KW-0813">Transport</keyword>